<dbReference type="EMBL" id="CP151762">
    <property type="protein sequence ID" value="WZU63257.1"/>
    <property type="molecule type" value="Genomic_DNA"/>
</dbReference>
<dbReference type="Proteomes" id="UP001451782">
    <property type="component" value="Chromosome"/>
</dbReference>
<dbReference type="CDD" id="cd05247">
    <property type="entry name" value="UDP_G4E_1_SDR_e"/>
    <property type="match status" value="1"/>
</dbReference>
<dbReference type="InterPro" id="IPR036291">
    <property type="entry name" value="NAD(P)-bd_dom_sf"/>
</dbReference>
<keyword evidence="9 10" id="KW-0413">Isomerase</keyword>
<protein>
    <recommendedName>
        <fullName evidence="6 10">UDP-glucose 4-epimerase</fullName>
        <ecNumber evidence="5 10">5.1.3.2</ecNumber>
    </recommendedName>
</protein>
<dbReference type="SUPFAM" id="SSF51735">
    <property type="entry name" value="NAD(P)-binding Rossmann-fold domains"/>
    <property type="match status" value="1"/>
</dbReference>
<evidence type="ECO:0000256" key="6">
    <source>
        <dbReference type="ARBA" id="ARBA00018569"/>
    </source>
</evidence>
<evidence type="ECO:0000256" key="2">
    <source>
        <dbReference type="ARBA" id="ARBA00001911"/>
    </source>
</evidence>
<sequence>MSKHILLTGGAGFIGSHTYAALVEAGYTVSILDNFENARRDVPARLEQITGKAVPVIDADIRDRDTIRAVFAAGDFDAVVHFAALKSVPDSEADPIGYYRSNCTGLINITEAMRESAVASIVFSSSAAVYGSSATMPLTETSPCAPDSCYGATKLFGEDFLTRVGKAHPDFKTGILRYFNPVGAHPSGLIGEDPAQPPGNLVPVIARVARGEIESLSIFGDDYATPDGTCIRDYIHVLDLARGHVLSLDALLNKGEGHLVNLGTGHGNSVREVLQTYSDVIGREIPFVIVDRRPGDPAMSYAATDRAHEVLGFGAKHSLQDMCESNWAFFSK</sequence>
<proteinExistence type="inferred from homology"/>
<feature type="domain" description="NAD-dependent epimerase/dehydratase" evidence="11">
    <location>
        <begin position="5"/>
        <end position="263"/>
    </location>
</feature>
<comment type="subunit">
    <text evidence="10">Homodimer.</text>
</comment>
<dbReference type="PANTHER" id="PTHR43725:SF47">
    <property type="entry name" value="UDP-GLUCOSE 4-EPIMERASE"/>
    <property type="match status" value="1"/>
</dbReference>
<dbReference type="EC" id="5.1.3.2" evidence="5 10"/>
<dbReference type="InterPro" id="IPR005886">
    <property type="entry name" value="UDP_G4E"/>
</dbReference>
<dbReference type="NCBIfam" id="TIGR01179">
    <property type="entry name" value="galE"/>
    <property type="match status" value="1"/>
</dbReference>
<evidence type="ECO:0000256" key="8">
    <source>
        <dbReference type="ARBA" id="ARBA00023144"/>
    </source>
</evidence>
<dbReference type="AlphaFoldDB" id="A0AAN0NEW1"/>
<reference evidence="12 13" key="1">
    <citation type="submission" date="2024-04" db="EMBL/GenBank/DDBJ databases">
        <title>Phylogenomic analyses of a clade within the roseobacter group suggest taxonomic reassignments of species of the genera Aestuariivita, Citreicella, Loktanella, Nautella, Pelagibaca, Ruegeria, Thalassobius, Thiobacimonas and Tropicibacter, and the proposal o.</title>
        <authorList>
            <person name="Jeon C.O."/>
        </authorList>
    </citation>
    <scope>NUCLEOTIDE SEQUENCE [LARGE SCALE GENOMIC DNA]</scope>
    <source>
        <strain evidence="12 13">G8-12</strain>
    </source>
</reference>
<dbReference type="GO" id="GO:0003978">
    <property type="term" value="F:UDP-glucose 4-epimerase activity"/>
    <property type="evidence" value="ECO:0007669"/>
    <property type="project" value="UniProtKB-UniRule"/>
</dbReference>
<comment type="pathway">
    <text evidence="3 10">Carbohydrate metabolism; galactose metabolism.</text>
</comment>
<dbReference type="GO" id="GO:0006012">
    <property type="term" value="P:galactose metabolic process"/>
    <property type="evidence" value="ECO:0007669"/>
    <property type="project" value="UniProtKB-KW"/>
</dbReference>
<keyword evidence="7 10" id="KW-0520">NAD</keyword>
<evidence type="ECO:0000313" key="12">
    <source>
        <dbReference type="EMBL" id="WZU63257.1"/>
    </source>
</evidence>
<gene>
    <name evidence="12" type="primary">galE</name>
    <name evidence="12" type="ORF">AABB28_15575</name>
</gene>
<evidence type="ECO:0000256" key="7">
    <source>
        <dbReference type="ARBA" id="ARBA00023027"/>
    </source>
</evidence>
<keyword evidence="8" id="KW-0299">Galactose metabolism</keyword>
<evidence type="ECO:0000256" key="5">
    <source>
        <dbReference type="ARBA" id="ARBA00013189"/>
    </source>
</evidence>
<dbReference type="KEGG" id="yag:AABB28_15575"/>
<dbReference type="GO" id="GO:0005829">
    <property type="term" value="C:cytosol"/>
    <property type="evidence" value="ECO:0007669"/>
    <property type="project" value="TreeGrafter"/>
</dbReference>
<keyword evidence="10" id="KW-0119">Carbohydrate metabolism</keyword>
<dbReference type="Gene3D" id="3.90.25.10">
    <property type="entry name" value="UDP-galactose 4-epimerase, domain 1"/>
    <property type="match status" value="1"/>
</dbReference>
<evidence type="ECO:0000256" key="3">
    <source>
        <dbReference type="ARBA" id="ARBA00004947"/>
    </source>
</evidence>
<evidence type="ECO:0000256" key="4">
    <source>
        <dbReference type="ARBA" id="ARBA00007637"/>
    </source>
</evidence>
<dbReference type="Pfam" id="PF01370">
    <property type="entry name" value="Epimerase"/>
    <property type="match status" value="1"/>
</dbReference>
<accession>A0AAN0NEW1</accession>
<dbReference type="RefSeq" id="WP_342069653.1">
    <property type="nucleotide sequence ID" value="NZ_CP151762.1"/>
</dbReference>
<comment type="cofactor">
    <cofactor evidence="2 10">
        <name>NAD(+)</name>
        <dbReference type="ChEBI" id="CHEBI:57540"/>
    </cofactor>
</comment>
<evidence type="ECO:0000256" key="9">
    <source>
        <dbReference type="ARBA" id="ARBA00023235"/>
    </source>
</evidence>
<evidence type="ECO:0000256" key="1">
    <source>
        <dbReference type="ARBA" id="ARBA00000083"/>
    </source>
</evidence>
<name>A0AAN0NEW1_9RHOB</name>
<dbReference type="Gene3D" id="3.40.50.720">
    <property type="entry name" value="NAD(P)-binding Rossmann-like Domain"/>
    <property type="match status" value="1"/>
</dbReference>
<comment type="similarity">
    <text evidence="4 10">Belongs to the NAD(P)-dependent epimerase/dehydratase family.</text>
</comment>
<dbReference type="InterPro" id="IPR001509">
    <property type="entry name" value="Epimerase_deHydtase"/>
</dbReference>
<dbReference type="PANTHER" id="PTHR43725">
    <property type="entry name" value="UDP-GLUCOSE 4-EPIMERASE"/>
    <property type="match status" value="1"/>
</dbReference>
<evidence type="ECO:0000256" key="10">
    <source>
        <dbReference type="RuleBase" id="RU366046"/>
    </source>
</evidence>
<keyword evidence="13" id="KW-1185">Reference proteome</keyword>
<evidence type="ECO:0000313" key="13">
    <source>
        <dbReference type="Proteomes" id="UP001451782"/>
    </source>
</evidence>
<organism evidence="12 13">
    <name type="scientific">Yoonia algicola</name>
    <dbReference type="NCBI Taxonomy" id="3137368"/>
    <lineage>
        <taxon>Bacteria</taxon>
        <taxon>Pseudomonadati</taxon>
        <taxon>Pseudomonadota</taxon>
        <taxon>Alphaproteobacteria</taxon>
        <taxon>Rhodobacterales</taxon>
        <taxon>Paracoccaceae</taxon>
        <taxon>Yoonia</taxon>
    </lineage>
</organism>
<comment type="catalytic activity">
    <reaction evidence="1 10">
        <text>UDP-alpha-D-glucose = UDP-alpha-D-galactose</text>
        <dbReference type="Rhea" id="RHEA:22168"/>
        <dbReference type="ChEBI" id="CHEBI:58885"/>
        <dbReference type="ChEBI" id="CHEBI:66914"/>
        <dbReference type="EC" id="5.1.3.2"/>
    </reaction>
</comment>
<evidence type="ECO:0000259" key="11">
    <source>
        <dbReference type="Pfam" id="PF01370"/>
    </source>
</evidence>